<feature type="transmembrane region" description="Helical" evidence="2">
    <location>
        <begin position="29"/>
        <end position="51"/>
    </location>
</feature>
<organism evidence="3">
    <name type="scientific">Pseudomonas phage RVTF4</name>
    <dbReference type="NCBI Taxonomy" id="3236931"/>
    <lineage>
        <taxon>Viruses</taxon>
    </lineage>
</organism>
<evidence type="ECO:0000256" key="2">
    <source>
        <dbReference type="SAM" id="Phobius"/>
    </source>
</evidence>
<proteinExistence type="predicted"/>
<dbReference type="EMBL" id="PQ015378">
    <property type="protein sequence ID" value="XDJ14751.1"/>
    <property type="molecule type" value="Genomic_DNA"/>
</dbReference>
<feature type="compositionally biased region" description="Basic and acidic residues" evidence="1">
    <location>
        <begin position="1"/>
        <end position="18"/>
    </location>
</feature>
<protein>
    <submittedName>
        <fullName evidence="3">Uncharacterized protein</fullName>
    </submittedName>
</protein>
<name>A0AB39CCW5_9VIRU</name>
<accession>A0AB39CCW5</accession>
<feature type="region of interest" description="Disordered" evidence="1">
    <location>
        <begin position="1"/>
        <end position="24"/>
    </location>
</feature>
<keyword evidence="2" id="KW-0812">Transmembrane</keyword>
<keyword evidence="2" id="KW-1133">Transmembrane helix</keyword>
<keyword evidence="2" id="KW-0472">Membrane</keyword>
<evidence type="ECO:0000313" key="3">
    <source>
        <dbReference type="EMBL" id="XDJ14751.1"/>
    </source>
</evidence>
<sequence>MHEQLNEETNTRYRDMAEGKTPQPQHTDILWITPKRLACLFGVMLVVTLMFNGV</sequence>
<reference evidence="3" key="1">
    <citation type="submission" date="2024-07" db="EMBL/GenBank/DDBJ databases">
        <authorList>
            <person name="Bringhurst R.M."/>
            <person name="Homer T.E."/>
        </authorList>
    </citation>
    <scope>NUCLEOTIDE SEQUENCE</scope>
</reference>
<evidence type="ECO:0000256" key="1">
    <source>
        <dbReference type="SAM" id="MobiDB-lite"/>
    </source>
</evidence>